<dbReference type="HOGENOM" id="CLU_036917_0_0_1"/>
<protein>
    <recommendedName>
        <fullName evidence="5">Fungal N-terminal domain-containing protein</fullName>
    </recommendedName>
</protein>
<dbReference type="AlphaFoldDB" id="M2V9C7"/>
<evidence type="ECO:0000313" key="3">
    <source>
        <dbReference type="EMBL" id="EMD96562.1"/>
    </source>
</evidence>
<evidence type="ECO:0000256" key="2">
    <source>
        <dbReference type="SAM" id="MobiDB-lite"/>
    </source>
</evidence>
<dbReference type="InterPro" id="IPR039327">
    <property type="entry name" value="CON7-like"/>
</dbReference>
<feature type="region of interest" description="Disordered" evidence="2">
    <location>
        <begin position="516"/>
        <end position="535"/>
    </location>
</feature>
<evidence type="ECO:0000313" key="4">
    <source>
        <dbReference type="Proteomes" id="UP000016936"/>
    </source>
</evidence>
<name>M2V9C7_COCH5</name>
<feature type="region of interest" description="Disordered" evidence="2">
    <location>
        <begin position="327"/>
        <end position="405"/>
    </location>
</feature>
<dbReference type="PANTHER" id="PTHR36167:SF4">
    <property type="entry name" value="FUNGAL N-TERMINAL DOMAIN-CONTAINING PROTEIN"/>
    <property type="match status" value="1"/>
</dbReference>
<dbReference type="OrthoDB" id="5431013at2759"/>
<dbReference type="eggNOG" id="ENOG502SVHP">
    <property type="taxonomic scope" value="Eukaryota"/>
</dbReference>
<dbReference type="EMBL" id="KB445569">
    <property type="protein sequence ID" value="EMD96562.1"/>
    <property type="molecule type" value="Genomic_DNA"/>
</dbReference>
<keyword evidence="1" id="KW-0175">Coiled coil</keyword>
<accession>M2V9C7</accession>
<feature type="coiled-coil region" evidence="1">
    <location>
        <begin position="149"/>
        <end position="179"/>
    </location>
</feature>
<proteinExistence type="predicted"/>
<gene>
    <name evidence="3" type="ORF">COCHEDRAFT_1220177</name>
</gene>
<evidence type="ECO:0008006" key="5">
    <source>
        <dbReference type="Google" id="ProtNLM"/>
    </source>
</evidence>
<reference evidence="4" key="2">
    <citation type="journal article" date="2013" name="PLoS Genet.">
        <title>Comparative genome structure, secondary metabolite, and effector coding capacity across Cochliobolus pathogens.</title>
        <authorList>
            <person name="Condon B.J."/>
            <person name="Leng Y."/>
            <person name="Wu D."/>
            <person name="Bushley K.E."/>
            <person name="Ohm R.A."/>
            <person name="Otillar R."/>
            <person name="Martin J."/>
            <person name="Schackwitz W."/>
            <person name="Grimwood J."/>
            <person name="MohdZainudin N."/>
            <person name="Xue C."/>
            <person name="Wang R."/>
            <person name="Manning V.A."/>
            <person name="Dhillon B."/>
            <person name="Tu Z.J."/>
            <person name="Steffenson B.J."/>
            <person name="Salamov A."/>
            <person name="Sun H."/>
            <person name="Lowry S."/>
            <person name="LaButti K."/>
            <person name="Han J."/>
            <person name="Copeland A."/>
            <person name="Lindquist E."/>
            <person name="Barry K."/>
            <person name="Schmutz J."/>
            <person name="Baker S.E."/>
            <person name="Ciuffetti L.M."/>
            <person name="Grigoriev I.V."/>
            <person name="Zhong S."/>
            <person name="Turgeon B.G."/>
        </authorList>
    </citation>
    <scope>NUCLEOTIDE SEQUENCE [LARGE SCALE GENOMIC DNA]</scope>
    <source>
        <strain evidence="4">C5 / ATCC 48332 / race O</strain>
    </source>
</reference>
<dbReference type="PANTHER" id="PTHR36167">
    <property type="entry name" value="C2H2 FINGER DOMAIN TRANSCRIPTION FACTOR (EUROFUNG)-RELATED"/>
    <property type="match status" value="1"/>
</dbReference>
<evidence type="ECO:0000256" key="1">
    <source>
        <dbReference type="SAM" id="Coils"/>
    </source>
</evidence>
<dbReference type="OMA" id="KEWTTCF"/>
<dbReference type="STRING" id="701091.M2V9C7"/>
<dbReference type="Proteomes" id="UP000016936">
    <property type="component" value="Unassembled WGS sequence"/>
</dbReference>
<reference evidence="3 4" key="1">
    <citation type="journal article" date="2012" name="PLoS Pathog.">
        <title>Diverse lifestyles and strategies of plant pathogenesis encoded in the genomes of eighteen Dothideomycetes fungi.</title>
        <authorList>
            <person name="Ohm R.A."/>
            <person name="Feau N."/>
            <person name="Henrissat B."/>
            <person name="Schoch C.L."/>
            <person name="Horwitz B.A."/>
            <person name="Barry K.W."/>
            <person name="Condon B.J."/>
            <person name="Copeland A.C."/>
            <person name="Dhillon B."/>
            <person name="Glaser F."/>
            <person name="Hesse C.N."/>
            <person name="Kosti I."/>
            <person name="LaButti K."/>
            <person name="Lindquist E.A."/>
            <person name="Lucas S."/>
            <person name="Salamov A.A."/>
            <person name="Bradshaw R.E."/>
            <person name="Ciuffetti L."/>
            <person name="Hamelin R.C."/>
            <person name="Kema G.H.J."/>
            <person name="Lawrence C."/>
            <person name="Scott J.A."/>
            <person name="Spatafora J.W."/>
            <person name="Turgeon B.G."/>
            <person name="de Wit P.J.G.M."/>
            <person name="Zhong S."/>
            <person name="Goodwin S.B."/>
            <person name="Grigoriev I.V."/>
        </authorList>
    </citation>
    <scope>NUCLEOTIDE SEQUENCE [LARGE SCALE GENOMIC DNA]</scope>
    <source>
        <strain evidence="4">C5 / ATCC 48332 / race O</strain>
    </source>
</reference>
<organism evidence="3 4">
    <name type="scientific">Cochliobolus heterostrophus (strain C5 / ATCC 48332 / race O)</name>
    <name type="common">Southern corn leaf blight fungus</name>
    <name type="synonym">Bipolaris maydis</name>
    <dbReference type="NCBI Taxonomy" id="701091"/>
    <lineage>
        <taxon>Eukaryota</taxon>
        <taxon>Fungi</taxon>
        <taxon>Dikarya</taxon>
        <taxon>Ascomycota</taxon>
        <taxon>Pezizomycotina</taxon>
        <taxon>Dothideomycetes</taxon>
        <taxon>Pleosporomycetidae</taxon>
        <taxon>Pleosporales</taxon>
        <taxon>Pleosporineae</taxon>
        <taxon>Pleosporaceae</taxon>
        <taxon>Bipolaris</taxon>
    </lineage>
</organism>
<sequence>MAEAIGFVASVLQLAGTGLKLSQALYQYADSVATADRRIKDVAKEIKLTSFVIEELGGIFKQDDTLSLISKSAVATANETLDECSKMFEEIEVALNKSKKGKMGRLMLPFREPKMELLRSHIDKLKSTLQLLMQVLMYAYQVSSKKLDREAEARQREEIRQLLENKKNTTKRYEESLQRFKTSDSNAELEDDDISFDDSGSVSTLVAKSIGSTITPDSLAECAQHVRTLLESINRLQQALASASVGDDHSDDHQMAIGSYFAARSHLDSILLGSSNMGHKNVTLKTEKHTKIEARIPRAKPKSCLFEQKKESVVVIETGAGKMVAETPQQEKKPVRVQGTKRPNEDITYVQRPKSPLPAVSGSLFGSSKPNEDTAYVQRPEGPRHAVSDSLFGSSKPNTKGDDHLRYGTSPFSCLPDHLRQTQSFSFGSGLGYSYHSSTSQKPSEKVEISVPVSRSPAYAPVLSSPAYSPALSSPAQAPILPQSPSVPKFAPAPISPLEQVHVEVYEPLLVKGDRERDEIANSPAETASQSNDEVDDLLKEWTTCFA</sequence>
<keyword evidence="4" id="KW-1185">Reference proteome</keyword>
<dbReference type="GO" id="GO:0006355">
    <property type="term" value="P:regulation of DNA-templated transcription"/>
    <property type="evidence" value="ECO:0007669"/>
    <property type="project" value="InterPro"/>
</dbReference>